<dbReference type="EMBL" id="AEEH01000026">
    <property type="protein sequence ID" value="EFM25699.1"/>
    <property type="molecule type" value="Genomic_DNA"/>
</dbReference>
<dbReference type="HOGENOM" id="CLU_2937607_0_0_9"/>
<dbReference type="STRING" id="862517.HMPREF9225_0665"/>
<proteinExistence type="predicted"/>
<comment type="caution">
    <text evidence="1">The sequence shown here is derived from an EMBL/GenBank/DDBJ whole genome shotgun (WGS) entry which is preliminary data.</text>
</comment>
<gene>
    <name evidence="1" type="ORF">HMPREF9225_0665</name>
</gene>
<name>E0NKH6_9FIRM</name>
<organism evidence="1 2">
    <name type="scientific">Peptoniphilus duerdenii ATCC BAA-1640</name>
    <dbReference type="NCBI Taxonomy" id="862517"/>
    <lineage>
        <taxon>Bacteria</taxon>
        <taxon>Bacillati</taxon>
        <taxon>Bacillota</taxon>
        <taxon>Tissierellia</taxon>
        <taxon>Tissierellales</taxon>
        <taxon>Peptoniphilaceae</taxon>
        <taxon>Peptoniphilus</taxon>
    </lineage>
</organism>
<sequence length="60" mass="6613">MQINPIKIKTNALHRASKINKKTNAIADCFIQSATPLGKQVASHLLRLTTFVKLGVERIA</sequence>
<dbReference type="AlphaFoldDB" id="E0NKH6"/>
<reference evidence="1 2" key="1">
    <citation type="submission" date="2010-07" db="EMBL/GenBank/DDBJ databases">
        <authorList>
            <person name="Muzny D."/>
            <person name="Qin X."/>
            <person name="Deng J."/>
            <person name="Jiang H."/>
            <person name="Liu Y."/>
            <person name="Qu J."/>
            <person name="Song X.-Z."/>
            <person name="Zhang L."/>
            <person name="Thornton R."/>
            <person name="Coyle M."/>
            <person name="Francisco L."/>
            <person name="Jackson L."/>
            <person name="Javaid M."/>
            <person name="Korchina V."/>
            <person name="Kovar C."/>
            <person name="Mata R."/>
            <person name="Mathew T."/>
            <person name="Ngo R."/>
            <person name="Nguyen L."/>
            <person name="Nguyen N."/>
            <person name="Okwuonu G."/>
            <person name="Ongeri F."/>
            <person name="Pham C."/>
            <person name="Simmons D."/>
            <person name="Wilczek-Boney K."/>
            <person name="Hale W."/>
            <person name="Jakkamsetti A."/>
            <person name="Pham P."/>
            <person name="Ruth R."/>
            <person name="San Lucas F."/>
            <person name="Warren J."/>
            <person name="Zhang J."/>
            <person name="Zhao Z."/>
            <person name="Zhou C."/>
            <person name="Zhu D."/>
            <person name="Lee S."/>
            <person name="Bess C."/>
            <person name="Blankenburg K."/>
            <person name="Forbes L."/>
            <person name="Fu Q."/>
            <person name="Gubbala S."/>
            <person name="Hirani K."/>
            <person name="Jayaseelan J.C."/>
            <person name="Lara F."/>
            <person name="Munidasa M."/>
            <person name="Palculict T."/>
            <person name="Patil S."/>
            <person name="Pu L.-L."/>
            <person name="Saada N."/>
            <person name="Tang L."/>
            <person name="Weissenberger G."/>
            <person name="Zhu Y."/>
            <person name="Hemphill L."/>
            <person name="Shang Y."/>
            <person name="Youmans B."/>
            <person name="Ayvaz T."/>
            <person name="Ross M."/>
            <person name="Santibanez J."/>
            <person name="Aqrawi P."/>
            <person name="Gross S."/>
            <person name="Joshi V."/>
            <person name="Fowler G."/>
            <person name="Nazareth L."/>
            <person name="Reid J."/>
            <person name="Worley K."/>
            <person name="Petrosino J."/>
            <person name="Highlander S."/>
            <person name="Gibbs R."/>
        </authorList>
    </citation>
    <scope>NUCLEOTIDE SEQUENCE [LARGE SCALE GENOMIC DNA]</scope>
    <source>
        <strain evidence="1 2">ATCC BAA-1640</strain>
    </source>
</reference>
<evidence type="ECO:0000313" key="2">
    <source>
        <dbReference type="Proteomes" id="UP000003280"/>
    </source>
</evidence>
<accession>E0NKH6</accession>
<protein>
    <submittedName>
        <fullName evidence="1">Uncharacterized protein</fullName>
    </submittedName>
</protein>
<dbReference type="Proteomes" id="UP000003280">
    <property type="component" value="Unassembled WGS sequence"/>
</dbReference>
<keyword evidence="2" id="KW-1185">Reference proteome</keyword>
<evidence type="ECO:0000313" key="1">
    <source>
        <dbReference type="EMBL" id="EFM25699.1"/>
    </source>
</evidence>